<accession>A0A8U7N056</accession>
<dbReference type="Proteomes" id="UP000694553">
    <property type="component" value="Unassembled WGS sequence"/>
</dbReference>
<reference evidence="1" key="2">
    <citation type="submission" date="2025-08" db="UniProtKB">
        <authorList>
            <consortium name="Ensembl"/>
        </authorList>
    </citation>
    <scope>IDENTIFICATION</scope>
</reference>
<reference evidence="1" key="3">
    <citation type="submission" date="2025-09" db="UniProtKB">
        <authorList>
            <consortium name="Ensembl"/>
        </authorList>
    </citation>
    <scope>IDENTIFICATION</scope>
</reference>
<name>A0A8C3EQX4_CORMO</name>
<reference evidence="2" key="1">
    <citation type="submission" date="2019-10" db="EMBL/GenBank/DDBJ databases">
        <title>Corvus moneduloides (New Caledonian crow) genome, bCorMon1, primary haplotype.</title>
        <authorList>
            <person name="Rutz C."/>
            <person name="Fungtammasan C."/>
            <person name="Mountcastle J."/>
            <person name="Formenti G."/>
            <person name="Chow W."/>
            <person name="Howe K."/>
            <person name="Steele M.P."/>
            <person name="Fernandes J."/>
            <person name="Gilbert M.T.P."/>
            <person name="Fedrigo O."/>
            <person name="Jarvis E.D."/>
            <person name="Gemmell N."/>
        </authorList>
    </citation>
    <scope>NUCLEOTIDE SEQUENCE [LARGE SCALE GENOMIC DNA]</scope>
</reference>
<evidence type="ECO:0000313" key="1">
    <source>
        <dbReference type="Ensembl" id="ENSCMUP00000021905.2"/>
    </source>
</evidence>
<dbReference type="Ensembl" id="ENSCMUT00000023519.2">
    <property type="protein sequence ID" value="ENSCMUP00000021905.2"/>
    <property type="gene ID" value="ENSCMUG00000013487.2"/>
</dbReference>
<organism evidence="1 2">
    <name type="scientific">Corvus moneduloides</name>
    <name type="common">New Caledonian crow</name>
    <dbReference type="NCBI Taxonomy" id="1196302"/>
    <lineage>
        <taxon>Eukaryota</taxon>
        <taxon>Metazoa</taxon>
        <taxon>Chordata</taxon>
        <taxon>Craniata</taxon>
        <taxon>Vertebrata</taxon>
        <taxon>Euteleostomi</taxon>
        <taxon>Archelosauria</taxon>
        <taxon>Archosauria</taxon>
        <taxon>Dinosauria</taxon>
        <taxon>Saurischia</taxon>
        <taxon>Theropoda</taxon>
        <taxon>Coelurosauria</taxon>
        <taxon>Aves</taxon>
        <taxon>Neognathae</taxon>
        <taxon>Neoaves</taxon>
        <taxon>Telluraves</taxon>
        <taxon>Australaves</taxon>
        <taxon>Passeriformes</taxon>
        <taxon>Corvoidea</taxon>
        <taxon>Corvidae</taxon>
        <taxon>Corvus</taxon>
    </lineage>
</organism>
<sequence length="106" mass="11567">ISTTQPSPKDCYSRAGEHQSSLRRAGSCWWCSLAHCHLVPVPQTPLGCMQAMLTQLPRYDAPSGAGQPQSALLATRLPQSHCQQETRGSTAPDLHSLSIKPCLEYH</sequence>
<evidence type="ECO:0000313" key="2">
    <source>
        <dbReference type="Proteomes" id="UP000694553"/>
    </source>
</evidence>
<accession>A0A8C3EQX4</accession>
<dbReference type="AlphaFoldDB" id="A0A8C3EQX4"/>
<proteinExistence type="predicted"/>
<protein>
    <submittedName>
        <fullName evidence="1">Uncharacterized protein</fullName>
    </submittedName>
</protein>
<keyword evidence="2" id="KW-1185">Reference proteome</keyword>